<feature type="transmembrane region" description="Helical" evidence="2">
    <location>
        <begin position="20"/>
        <end position="42"/>
    </location>
</feature>
<dbReference type="Proteomes" id="UP000603453">
    <property type="component" value="Unassembled WGS sequence"/>
</dbReference>
<evidence type="ECO:0000313" key="3">
    <source>
        <dbReference type="EMBL" id="KAG2208299.1"/>
    </source>
</evidence>
<sequence>MSIPNVTILMSSPQPDIWELASQVVSLIGITIMSYIFGVKTFNVQFKYLSYSRWLILFLYFFSWAFTTSSTIFVSTNNGNFLSCKLSELACDTFYSGTKIIIYAWLVEKVWVVSAARQSRWKTKSYQLHIIFLTPYIAIFTLMIVYHYADIEAEGVCIIGLQPIATIPLLVYDFVSPFFFMVFNMYMTVLFVKPLMNTSEGLRVNWKASRLHDVAKRTLVASIVSLVVSFANILALTLLNGKERGVLCLTCCVVDVTINALTIHWVTTNKGAKTSKELDTYKGTHNQTTEDSFADEDILQEEYGFGYRQEDLKSSRPSSLQESQSSRKSLTKK</sequence>
<feature type="transmembrane region" description="Helical" evidence="2">
    <location>
        <begin position="219"/>
        <end position="238"/>
    </location>
</feature>
<protein>
    <submittedName>
        <fullName evidence="3">Uncharacterized protein</fullName>
    </submittedName>
</protein>
<name>A0A8H7VBH0_9FUNG</name>
<dbReference type="OrthoDB" id="3210850at2759"/>
<reference evidence="3" key="1">
    <citation type="submission" date="2020-12" db="EMBL/GenBank/DDBJ databases">
        <title>Metabolic potential, ecology and presence of endohyphal bacteria is reflected in genomic diversity of Mucoromycotina.</title>
        <authorList>
            <person name="Muszewska A."/>
            <person name="Okrasinska A."/>
            <person name="Steczkiewicz K."/>
            <person name="Drgas O."/>
            <person name="Orlowska M."/>
            <person name="Perlinska-Lenart U."/>
            <person name="Aleksandrzak-Piekarczyk T."/>
            <person name="Szatraj K."/>
            <person name="Zielenkiewicz U."/>
            <person name="Pilsyk S."/>
            <person name="Malc E."/>
            <person name="Mieczkowski P."/>
            <person name="Kruszewska J.S."/>
            <person name="Biernat P."/>
            <person name="Pawlowska J."/>
        </authorList>
    </citation>
    <scope>NUCLEOTIDE SEQUENCE</scope>
    <source>
        <strain evidence="3">WA0000017839</strain>
    </source>
</reference>
<keyword evidence="2" id="KW-0812">Transmembrane</keyword>
<proteinExistence type="predicted"/>
<comment type="caution">
    <text evidence="3">The sequence shown here is derived from an EMBL/GenBank/DDBJ whole genome shotgun (WGS) entry which is preliminary data.</text>
</comment>
<dbReference type="PANTHER" id="PTHR38848:SF3">
    <property type="entry name" value="G-PROTEIN COUPLED RECEPTORS FAMILY 3 PROFILE DOMAIN-CONTAINING PROTEIN"/>
    <property type="match status" value="1"/>
</dbReference>
<gene>
    <name evidence="3" type="ORF">INT47_006155</name>
</gene>
<organism evidence="3 4">
    <name type="scientific">Mucor saturninus</name>
    <dbReference type="NCBI Taxonomy" id="64648"/>
    <lineage>
        <taxon>Eukaryota</taxon>
        <taxon>Fungi</taxon>
        <taxon>Fungi incertae sedis</taxon>
        <taxon>Mucoromycota</taxon>
        <taxon>Mucoromycotina</taxon>
        <taxon>Mucoromycetes</taxon>
        <taxon>Mucorales</taxon>
        <taxon>Mucorineae</taxon>
        <taxon>Mucoraceae</taxon>
        <taxon>Mucor</taxon>
    </lineage>
</organism>
<keyword evidence="2" id="KW-1133">Transmembrane helix</keyword>
<dbReference type="PANTHER" id="PTHR38848">
    <property type="entry name" value="G-PROTEIN COUPLED RECEPTORS FAMILY 3 PROFILE DOMAIN-CONTAINING PROTEIN"/>
    <property type="match status" value="1"/>
</dbReference>
<dbReference type="EMBL" id="JAEPRD010000020">
    <property type="protein sequence ID" value="KAG2208299.1"/>
    <property type="molecule type" value="Genomic_DNA"/>
</dbReference>
<feature type="transmembrane region" description="Helical" evidence="2">
    <location>
        <begin position="169"/>
        <end position="192"/>
    </location>
</feature>
<dbReference type="AlphaFoldDB" id="A0A8H7VBH0"/>
<accession>A0A8H7VBH0</accession>
<feature type="region of interest" description="Disordered" evidence="1">
    <location>
        <begin position="309"/>
        <end position="333"/>
    </location>
</feature>
<feature type="transmembrane region" description="Helical" evidence="2">
    <location>
        <begin position="244"/>
        <end position="266"/>
    </location>
</feature>
<feature type="transmembrane region" description="Helical" evidence="2">
    <location>
        <begin position="94"/>
        <end position="116"/>
    </location>
</feature>
<keyword evidence="4" id="KW-1185">Reference proteome</keyword>
<evidence type="ECO:0000256" key="1">
    <source>
        <dbReference type="SAM" id="MobiDB-lite"/>
    </source>
</evidence>
<feature type="compositionally biased region" description="Low complexity" evidence="1">
    <location>
        <begin position="315"/>
        <end position="333"/>
    </location>
</feature>
<feature type="transmembrane region" description="Helical" evidence="2">
    <location>
        <begin position="128"/>
        <end position="149"/>
    </location>
</feature>
<evidence type="ECO:0000313" key="4">
    <source>
        <dbReference type="Proteomes" id="UP000603453"/>
    </source>
</evidence>
<feature type="transmembrane region" description="Helical" evidence="2">
    <location>
        <begin position="54"/>
        <end position="74"/>
    </location>
</feature>
<keyword evidence="2" id="KW-0472">Membrane</keyword>
<evidence type="ECO:0000256" key="2">
    <source>
        <dbReference type="SAM" id="Phobius"/>
    </source>
</evidence>